<reference evidence="1 2" key="1">
    <citation type="submission" date="2024-08" db="EMBL/GenBank/DDBJ databases">
        <title>Gnathostoma spinigerum genome.</title>
        <authorList>
            <person name="Gonzalez-Bertolin B."/>
            <person name="Monzon S."/>
            <person name="Zaballos A."/>
            <person name="Jimenez P."/>
            <person name="Dekumyoy P."/>
            <person name="Varona S."/>
            <person name="Cuesta I."/>
            <person name="Sumanam S."/>
            <person name="Adisakwattana P."/>
            <person name="Gasser R.B."/>
            <person name="Hernandez-Gonzalez A."/>
            <person name="Young N.D."/>
            <person name="Perteguer M.J."/>
        </authorList>
    </citation>
    <scope>NUCLEOTIDE SEQUENCE [LARGE SCALE GENOMIC DNA]</scope>
    <source>
        <strain evidence="1">AL3</strain>
        <tissue evidence="1">Liver</tissue>
    </source>
</reference>
<keyword evidence="2" id="KW-1185">Reference proteome</keyword>
<dbReference type="EMBL" id="JBGFUD010012300">
    <property type="protein sequence ID" value="MFH4983446.1"/>
    <property type="molecule type" value="Genomic_DNA"/>
</dbReference>
<dbReference type="AlphaFoldDB" id="A0ABD6EVR6"/>
<name>A0ABD6EVR6_9BILA</name>
<dbReference type="Proteomes" id="UP001608902">
    <property type="component" value="Unassembled WGS sequence"/>
</dbReference>
<evidence type="ECO:0000313" key="2">
    <source>
        <dbReference type="Proteomes" id="UP001608902"/>
    </source>
</evidence>
<accession>A0ABD6EVR6</accession>
<organism evidence="1 2">
    <name type="scientific">Gnathostoma spinigerum</name>
    <dbReference type="NCBI Taxonomy" id="75299"/>
    <lineage>
        <taxon>Eukaryota</taxon>
        <taxon>Metazoa</taxon>
        <taxon>Ecdysozoa</taxon>
        <taxon>Nematoda</taxon>
        <taxon>Chromadorea</taxon>
        <taxon>Rhabditida</taxon>
        <taxon>Spirurina</taxon>
        <taxon>Gnathostomatomorpha</taxon>
        <taxon>Gnathostomatoidea</taxon>
        <taxon>Gnathostomatidae</taxon>
        <taxon>Gnathostoma</taxon>
    </lineage>
</organism>
<comment type="caution">
    <text evidence="1">The sequence shown here is derived from an EMBL/GenBank/DDBJ whole genome shotgun (WGS) entry which is preliminary data.</text>
</comment>
<evidence type="ECO:0000313" key="1">
    <source>
        <dbReference type="EMBL" id="MFH4983446.1"/>
    </source>
</evidence>
<protein>
    <submittedName>
        <fullName evidence="1">Uncharacterized protein</fullName>
    </submittedName>
</protein>
<gene>
    <name evidence="1" type="ORF">AB6A40_010155</name>
</gene>
<sequence>MQCFDDYRQYPENFVWLRKEHFNVTCKRGIIVVLNCVSDRGTMIPLNTESFWEDGVEYSCSTDEAEREEVETSGEGSGEDNDEMCGVSAEYVSNHFLISCITKRILGCIDENNDLVKLGYFLLKNSQLSFCYVSEDGKIANIEYRGKTL</sequence>
<proteinExistence type="predicted"/>